<organism evidence="1 2">
    <name type="scientific">Paramecium octaurelia</name>
    <dbReference type="NCBI Taxonomy" id="43137"/>
    <lineage>
        <taxon>Eukaryota</taxon>
        <taxon>Sar</taxon>
        <taxon>Alveolata</taxon>
        <taxon>Ciliophora</taxon>
        <taxon>Intramacronucleata</taxon>
        <taxon>Oligohymenophorea</taxon>
        <taxon>Peniculida</taxon>
        <taxon>Parameciidae</taxon>
        <taxon>Paramecium</taxon>
    </lineage>
</organism>
<dbReference type="InterPro" id="IPR001680">
    <property type="entry name" value="WD40_rpt"/>
</dbReference>
<comment type="caution">
    <text evidence="1">The sequence shown here is derived from an EMBL/GenBank/DDBJ whole genome shotgun (WGS) entry which is preliminary data.</text>
</comment>
<gene>
    <name evidence="1" type="ORF">POCTA_138.1.T1080013</name>
</gene>
<dbReference type="OrthoDB" id="10553021at2759"/>
<evidence type="ECO:0000313" key="2">
    <source>
        <dbReference type="Proteomes" id="UP000683925"/>
    </source>
</evidence>
<dbReference type="EMBL" id="CAJJDP010000108">
    <property type="protein sequence ID" value="CAD8194908.1"/>
    <property type="molecule type" value="Genomic_DNA"/>
</dbReference>
<dbReference type="SMART" id="SM00320">
    <property type="entry name" value="WD40"/>
    <property type="match status" value="2"/>
</dbReference>
<dbReference type="Pfam" id="PF00400">
    <property type="entry name" value="WD40"/>
    <property type="match status" value="2"/>
</dbReference>
<accession>A0A8S1WY84</accession>
<dbReference type="GO" id="GO:0097361">
    <property type="term" value="C:cytosolic [4Fe-4S] assembly targeting complex"/>
    <property type="evidence" value="ECO:0007669"/>
    <property type="project" value="TreeGrafter"/>
</dbReference>
<evidence type="ECO:0000313" key="1">
    <source>
        <dbReference type="EMBL" id="CAD8194908.1"/>
    </source>
</evidence>
<sequence>MQNYQNSSTYELENSFSEKSFTVAMAINQDNKILITSSLNYGKAFQFKWGSLKTMKLFQTQQRYITNINFFKKNSQFVTCSIDSSIIIWSSILLSLPKYLQKLNSHKHSIYCLAIRPNDENLIISGGVDCTIKFLVQKIIMVLLVDNQRGDWMDKCIIDKLRWKLINKLLFKFIYTCDLLNKLITMDCKTEDNYPKIWVQTQFHSQ</sequence>
<protein>
    <submittedName>
        <fullName evidence="1">Uncharacterized protein</fullName>
    </submittedName>
</protein>
<dbReference type="Proteomes" id="UP000683925">
    <property type="component" value="Unassembled WGS sequence"/>
</dbReference>
<reference evidence="1" key="1">
    <citation type="submission" date="2021-01" db="EMBL/GenBank/DDBJ databases">
        <authorList>
            <consortium name="Genoscope - CEA"/>
            <person name="William W."/>
        </authorList>
    </citation>
    <scope>NUCLEOTIDE SEQUENCE</scope>
</reference>
<proteinExistence type="predicted"/>
<keyword evidence="2" id="KW-1185">Reference proteome</keyword>
<dbReference type="GO" id="GO:0016226">
    <property type="term" value="P:iron-sulfur cluster assembly"/>
    <property type="evidence" value="ECO:0007669"/>
    <property type="project" value="TreeGrafter"/>
</dbReference>
<dbReference type="PANTHER" id="PTHR19920:SF0">
    <property type="entry name" value="CYTOSOLIC IRON-SULFUR PROTEIN ASSEMBLY PROTEIN CIAO1-RELATED"/>
    <property type="match status" value="1"/>
</dbReference>
<dbReference type="PANTHER" id="PTHR19920">
    <property type="entry name" value="WD40 PROTEIN CIAO1"/>
    <property type="match status" value="1"/>
</dbReference>
<name>A0A8S1WY84_PAROT</name>
<dbReference type="AlphaFoldDB" id="A0A8S1WY84"/>